<dbReference type="GO" id="GO:0005524">
    <property type="term" value="F:ATP binding"/>
    <property type="evidence" value="ECO:0007669"/>
    <property type="project" value="UniProtKB-UniRule"/>
</dbReference>
<evidence type="ECO:0000256" key="8">
    <source>
        <dbReference type="PROSITE-ProRule" id="PRU10141"/>
    </source>
</evidence>
<dbReference type="Pfam" id="PF00069">
    <property type="entry name" value="Pkinase"/>
    <property type="match status" value="1"/>
</dbReference>
<dbReference type="InterPro" id="IPR008271">
    <property type="entry name" value="Ser/Thr_kinase_AS"/>
</dbReference>
<dbReference type="PANTHER" id="PTHR24347">
    <property type="entry name" value="SERINE/THREONINE-PROTEIN KINASE"/>
    <property type="match status" value="1"/>
</dbReference>
<feature type="compositionally biased region" description="Low complexity" evidence="9">
    <location>
        <begin position="426"/>
        <end position="436"/>
    </location>
</feature>
<sequence>MTQVDAFLVEGQENKSKKAEKSSSSSNELSMSFETNHSIPTSSSPKSIRIYQNGHISNLCRPVFLNPNKSHSWCEILELLQQAASVPVQKVFTIHGKRISSWTEVQKLQEVVVCGTERFKMLPYGKDSPNSSNNSTATVITKSRNSLVHTKEKKVEKRNLVKSVIVEPTCMAENENSPSLVTINPLLKTLSEQDVSAMEKCSRVRARQSSPRPRPVSAYNHHVNMTVSGERKTLGLGASRIPIPKRVSTPLAGSTGVHNNSGTTTTSKNSDSPNNVIKPRRITDKPETLRQDSSKNEFIRPRLVTIIRHGMKPRKAVRFLLNKKTARSYDQVLNELTESIKPAWGAVRKVYTISRSEVTCLEDFFGEDDIFLACPNDRLGTNDFDLDFEECKSIQPYVKGFIAFKQARFEGLEASRSPLHQRRPKSCSNSQGHSSSQYPAHPKYIPVTHFPAAILDKYHVGDIIGDGNFAVVRECTARQTKQRYALKVIDKAQCKGRDAPPEHEVKILSMVYHPNIVEMFEQFDFSNELYIVLELIEGGDLFDAIAAATKFTEEESASMTRDVASALAFLHSFRIVHRDIKPENLLVYTQNDGQRRIKLGDFGLAKIADGPLYTVCGTPTYVAPEILEESGYGLKVDIWALGVIVYVLLCGYPPFVSPTGKQEDLFELILAGEYDFPDDPWEHISHQAKDIIQRMIDRDTDMRPSAEEVLLHPWLGDTNEPSGQEHHQSSDFNFKIFQAMGLTSPLSLSQSHS</sequence>
<dbReference type="InterPro" id="IPR036572">
    <property type="entry name" value="Doublecortin_dom_sf"/>
</dbReference>
<evidence type="ECO:0000313" key="12">
    <source>
        <dbReference type="EMBL" id="OXA45657.1"/>
    </source>
</evidence>
<dbReference type="PROSITE" id="PS50011">
    <property type="entry name" value="PROTEIN_KINASE_DOM"/>
    <property type="match status" value="1"/>
</dbReference>
<evidence type="ECO:0000256" key="9">
    <source>
        <dbReference type="SAM" id="MobiDB-lite"/>
    </source>
</evidence>
<evidence type="ECO:0000256" key="3">
    <source>
        <dbReference type="ARBA" id="ARBA00022741"/>
    </source>
</evidence>
<feature type="compositionally biased region" description="Polar residues" evidence="9">
    <location>
        <begin position="35"/>
        <end position="46"/>
    </location>
</feature>
<comment type="catalytic activity">
    <reaction evidence="7">
        <text>L-seryl-[protein] + ATP = O-phospho-L-seryl-[protein] + ADP + H(+)</text>
        <dbReference type="Rhea" id="RHEA:17989"/>
        <dbReference type="Rhea" id="RHEA-COMP:9863"/>
        <dbReference type="Rhea" id="RHEA-COMP:11604"/>
        <dbReference type="ChEBI" id="CHEBI:15378"/>
        <dbReference type="ChEBI" id="CHEBI:29999"/>
        <dbReference type="ChEBI" id="CHEBI:30616"/>
        <dbReference type="ChEBI" id="CHEBI:83421"/>
        <dbReference type="ChEBI" id="CHEBI:456216"/>
        <dbReference type="EC" id="2.7.11.1"/>
    </reaction>
</comment>
<dbReference type="SUPFAM" id="SSF89837">
    <property type="entry name" value="Doublecortin (DC)"/>
    <property type="match status" value="2"/>
</dbReference>
<comment type="caution">
    <text evidence="12">The sequence shown here is derived from an EMBL/GenBank/DDBJ whole genome shotgun (WGS) entry which is preliminary data.</text>
</comment>
<dbReference type="AlphaFoldDB" id="A0A226DLX6"/>
<keyword evidence="13" id="KW-1185">Reference proteome</keyword>
<dbReference type="PROSITE" id="PS00108">
    <property type="entry name" value="PROTEIN_KINASE_ST"/>
    <property type="match status" value="1"/>
</dbReference>
<dbReference type="SUPFAM" id="SSF56112">
    <property type="entry name" value="Protein kinase-like (PK-like)"/>
    <property type="match status" value="1"/>
</dbReference>
<comment type="catalytic activity">
    <reaction evidence="6">
        <text>L-threonyl-[protein] + ATP = O-phospho-L-threonyl-[protein] + ADP + H(+)</text>
        <dbReference type="Rhea" id="RHEA:46608"/>
        <dbReference type="Rhea" id="RHEA-COMP:11060"/>
        <dbReference type="Rhea" id="RHEA-COMP:11605"/>
        <dbReference type="ChEBI" id="CHEBI:15378"/>
        <dbReference type="ChEBI" id="CHEBI:30013"/>
        <dbReference type="ChEBI" id="CHEBI:30616"/>
        <dbReference type="ChEBI" id="CHEBI:61977"/>
        <dbReference type="ChEBI" id="CHEBI:456216"/>
        <dbReference type="EC" id="2.7.11.1"/>
    </reaction>
</comment>
<evidence type="ECO:0000313" key="13">
    <source>
        <dbReference type="Proteomes" id="UP000198287"/>
    </source>
</evidence>
<evidence type="ECO:0000256" key="2">
    <source>
        <dbReference type="ARBA" id="ARBA00012513"/>
    </source>
</evidence>
<evidence type="ECO:0000256" key="1">
    <source>
        <dbReference type="ARBA" id="ARBA00005354"/>
    </source>
</evidence>
<evidence type="ECO:0000256" key="7">
    <source>
        <dbReference type="ARBA" id="ARBA00048679"/>
    </source>
</evidence>
<accession>A0A226DLX6</accession>
<proteinExistence type="inferred from homology"/>
<dbReference type="PROSITE" id="PS00107">
    <property type="entry name" value="PROTEIN_KINASE_ATP"/>
    <property type="match status" value="1"/>
</dbReference>
<dbReference type="InterPro" id="IPR017441">
    <property type="entry name" value="Protein_kinase_ATP_BS"/>
</dbReference>
<dbReference type="Proteomes" id="UP000198287">
    <property type="component" value="Unassembled WGS sequence"/>
</dbReference>
<keyword evidence="12" id="KW-0418">Kinase</keyword>
<feature type="compositionally biased region" description="Low complexity" evidence="9">
    <location>
        <begin position="259"/>
        <end position="272"/>
    </location>
</feature>
<feature type="compositionally biased region" description="Basic and acidic residues" evidence="9">
    <location>
        <begin position="12"/>
        <end position="21"/>
    </location>
</feature>
<dbReference type="InterPro" id="IPR003533">
    <property type="entry name" value="Doublecortin_dom"/>
</dbReference>
<dbReference type="SMART" id="SM00220">
    <property type="entry name" value="S_TKc"/>
    <property type="match status" value="1"/>
</dbReference>
<name>A0A226DLX6_FOLCA</name>
<dbReference type="OrthoDB" id="1738954at2759"/>
<feature type="region of interest" description="Disordered" evidence="9">
    <location>
        <begin position="415"/>
        <end position="438"/>
    </location>
</feature>
<dbReference type="Gene3D" id="3.30.200.20">
    <property type="entry name" value="Phosphorylase Kinase, domain 1"/>
    <property type="match status" value="1"/>
</dbReference>
<dbReference type="FunFam" id="1.10.510.10:FF:000571">
    <property type="entry name" value="Maternal embryonic leucine zipper kinase"/>
    <property type="match status" value="1"/>
</dbReference>
<evidence type="ECO:0000256" key="5">
    <source>
        <dbReference type="ARBA" id="ARBA00031092"/>
    </source>
</evidence>
<feature type="compositionally biased region" description="Basic and acidic residues" evidence="9">
    <location>
        <begin position="281"/>
        <end position="295"/>
    </location>
</feature>
<dbReference type="GO" id="GO:0004674">
    <property type="term" value="F:protein serine/threonine kinase activity"/>
    <property type="evidence" value="ECO:0007669"/>
    <property type="project" value="UniProtKB-EC"/>
</dbReference>
<dbReference type="Pfam" id="PF03607">
    <property type="entry name" value="DCX"/>
    <property type="match status" value="2"/>
</dbReference>
<feature type="compositionally biased region" description="Low complexity" evidence="9">
    <location>
        <begin position="22"/>
        <end position="34"/>
    </location>
</feature>
<dbReference type="EMBL" id="LNIX01000017">
    <property type="protein sequence ID" value="OXA45657.1"/>
    <property type="molecule type" value="Genomic_DNA"/>
</dbReference>
<dbReference type="OMA" id="RHGMKPR"/>
<protein>
    <recommendedName>
        <fullName evidence="2">non-specific serine/threonine protein kinase</fullName>
        <ecNumber evidence="2">2.7.11.1</ecNumber>
    </recommendedName>
    <alternativeName>
        <fullName evidence="5">Doublecortin-like and CAM kinase-like protein</fullName>
    </alternativeName>
</protein>
<dbReference type="Gene3D" id="3.10.20.230">
    <property type="entry name" value="Doublecortin domain"/>
    <property type="match status" value="2"/>
</dbReference>
<feature type="domain" description="Doublecortin" evidence="11">
    <location>
        <begin position="46"/>
        <end position="125"/>
    </location>
</feature>
<dbReference type="InterPro" id="IPR000719">
    <property type="entry name" value="Prot_kinase_dom"/>
</dbReference>
<keyword evidence="4 8" id="KW-0067">ATP-binding</keyword>
<dbReference type="GO" id="GO:0035556">
    <property type="term" value="P:intracellular signal transduction"/>
    <property type="evidence" value="ECO:0007669"/>
    <property type="project" value="InterPro"/>
</dbReference>
<dbReference type="InterPro" id="IPR011009">
    <property type="entry name" value="Kinase-like_dom_sf"/>
</dbReference>
<dbReference type="PROSITE" id="PS50309">
    <property type="entry name" value="DC"/>
    <property type="match status" value="2"/>
</dbReference>
<gene>
    <name evidence="12" type="ORF">Fcan01_19615</name>
</gene>
<feature type="region of interest" description="Disordered" evidence="9">
    <location>
        <begin position="235"/>
        <end position="295"/>
    </location>
</feature>
<evidence type="ECO:0000256" key="4">
    <source>
        <dbReference type="ARBA" id="ARBA00022840"/>
    </source>
</evidence>
<dbReference type="SMART" id="SM00537">
    <property type="entry name" value="DCX"/>
    <property type="match status" value="2"/>
</dbReference>
<comment type="similarity">
    <text evidence="1">Belongs to the protein kinase superfamily. CAMK Ser/Thr protein kinase family. CaMK subfamily.</text>
</comment>
<keyword evidence="12" id="KW-0808">Transferase</keyword>
<organism evidence="12 13">
    <name type="scientific">Folsomia candida</name>
    <name type="common">Springtail</name>
    <dbReference type="NCBI Taxonomy" id="158441"/>
    <lineage>
        <taxon>Eukaryota</taxon>
        <taxon>Metazoa</taxon>
        <taxon>Ecdysozoa</taxon>
        <taxon>Arthropoda</taxon>
        <taxon>Hexapoda</taxon>
        <taxon>Collembola</taxon>
        <taxon>Entomobryomorpha</taxon>
        <taxon>Isotomoidea</taxon>
        <taxon>Isotomidae</taxon>
        <taxon>Proisotominae</taxon>
        <taxon>Folsomia</taxon>
    </lineage>
</organism>
<reference evidence="12 13" key="1">
    <citation type="submission" date="2015-12" db="EMBL/GenBank/DDBJ databases">
        <title>The genome of Folsomia candida.</title>
        <authorList>
            <person name="Faddeeva A."/>
            <person name="Derks M.F."/>
            <person name="Anvar Y."/>
            <person name="Smit S."/>
            <person name="Van Straalen N."/>
            <person name="Roelofs D."/>
        </authorList>
    </citation>
    <scope>NUCLEOTIDE SEQUENCE [LARGE SCALE GENOMIC DNA]</scope>
    <source>
        <strain evidence="12 13">VU population</strain>
        <tissue evidence="12">Whole body</tissue>
    </source>
</reference>
<dbReference type="STRING" id="158441.A0A226DLX6"/>
<dbReference type="Gene3D" id="1.10.510.10">
    <property type="entry name" value="Transferase(Phosphotransferase) domain 1"/>
    <property type="match status" value="1"/>
</dbReference>
<dbReference type="EC" id="2.7.11.1" evidence="2"/>
<keyword evidence="3 8" id="KW-0547">Nucleotide-binding</keyword>
<feature type="domain" description="Doublecortin" evidence="11">
    <location>
        <begin position="302"/>
        <end position="385"/>
    </location>
</feature>
<evidence type="ECO:0000256" key="6">
    <source>
        <dbReference type="ARBA" id="ARBA00047899"/>
    </source>
</evidence>
<feature type="domain" description="Protein kinase" evidence="10">
    <location>
        <begin position="458"/>
        <end position="715"/>
    </location>
</feature>
<evidence type="ECO:0000259" key="10">
    <source>
        <dbReference type="PROSITE" id="PS50011"/>
    </source>
</evidence>
<feature type="binding site" evidence="8">
    <location>
        <position position="487"/>
    </location>
    <ligand>
        <name>ATP</name>
        <dbReference type="ChEBI" id="CHEBI:30616"/>
    </ligand>
</feature>
<feature type="region of interest" description="Disordered" evidence="9">
    <location>
        <begin position="1"/>
        <end position="46"/>
    </location>
</feature>
<evidence type="ECO:0000259" key="11">
    <source>
        <dbReference type="PROSITE" id="PS50309"/>
    </source>
</evidence>